<dbReference type="SUPFAM" id="SSF50249">
    <property type="entry name" value="Nucleic acid-binding proteins"/>
    <property type="match status" value="1"/>
</dbReference>
<dbReference type="Proteomes" id="UP000305751">
    <property type="component" value="Unassembled WGS sequence"/>
</dbReference>
<dbReference type="AlphaFoldDB" id="A0A4S2B013"/>
<feature type="region of interest" description="Disordered" evidence="1">
    <location>
        <begin position="166"/>
        <end position="188"/>
    </location>
</feature>
<dbReference type="EMBL" id="SRZA01000008">
    <property type="protein sequence ID" value="TGY07111.1"/>
    <property type="molecule type" value="Genomic_DNA"/>
</dbReference>
<dbReference type="InterPro" id="IPR022595">
    <property type="entry name" value="Enc34_ssDNA-bd"/>
</dbReference>
<reference evidence="2 3" key="1">
    <citation type="submission" date="2019-04" db="EMBL/GenBank/DDBJ databases">
        <title>Microbes associate with the intestines of laboratory mice.</title>
        <authorList>
            <person name="Navarre W."/>
            <person name="Wong E."/>
            <person name="Huang K."/>
            <person name="Tropini C."/>
            <person name="Ng K."/>
            <person name="Yu B."/>
        </authorList>
    </citation>
    <scope>NUCLEOTIDE SEQUENCE [LARGE SCALE GENOMIC DNA]</scope>
    <source>
        <strain evidence="2 3">NM70_E10</strain>
    </source>
</reference>
<organism evidence="2 3">
    <name type="scientific">Bacteroides acidifaciens</name>
    <dbReference type="NCBI Taxonomy" id="85831"/>
    <lineage>
        <taxon>Bacteria</taxon>
        <taxon>Pseudomonadati</taxon>
        <taxon>Bacteroidota</taxon>
        <taxon>Bacteroidia</taxon>
        <taxon>Bacteroidales</taxon>
        <taxon>Bacteroidaceae</taxon>
        <taxon>Bacteroides</taxon>
    </lineage>
</organism>
<protein>
    <submittedName>
        <fullName evidence="2">DUF2815 family protein</fullName>
    </submittedName>
</protein>
<comment type="caution">
    <text evidence="2">The sequence shown here is derived from an EMBL/GenBank/DDBJ whole genome shotgun (WGS) entry which is preliminary data.</text>
</comment>
<evidence type="ECO:0000313" key="2">
    <source>
        <dbReference type="EMBL" id="TGY07111.1"/>
    </source>
</evidence>
<gene>
    <name evidence="2" type="ORF">E5356_05125</name>
</gene>
<dbReference type="Gene3D" id="2.40.50.140">
    <property type="entry name" value="Nucleic acid-binding proteins"/>
    <property type="match status" value="1"/>
</dbReference>
<evidence type="ECO:0000256" key="1">
    <source>
        <dbReference type="SAM" id="MobiDB-lite"/>
    </source>
</evidence>
<dbReference type="InterPro" id="IPR012340">
    <property type="entry name" value="NA-bd_OB-fold"/>
</dbReference>
<dbReference type="Pfam" id="PF10991">
    <property type="entry name" value="Enc34_ssDNA-bd"/>
    <property type="match status" value="1"/>
</dbReference>
<sequence length="188" mass="20844">MITPIIKNEGRTVVFGPCRLSYTHLFAKYSPDGDANNGKYMTNVLIPKKEKQTVKALQDAIEAAKKAGMVSKWGGKEPKKLDLPLRDGDTDKEDDDVYADHFFVNAKANTRPGVIAKDKTPILDEEEMYSGVWAIVSVTFFPYDVSGNRGVAVGLNNVMKFKDDERLGGRSSAESDFADIDMEDDEDL</sequence>
<proteinExistence type="predicted"/>
<name>A0A4S2B013_9BACE</name>
<dbReference type="RefSeq" id="WP_136013781.1">
    <property type="nucleotide sequence ID" value="NZ_SRZA01000008.1"/>
</dbReference>
<evidence type="ECO:0000313" key="3">
    <source>
        <dbReference type="Proteomes" id="UP000305751"/>
    </source>
</evidence>
<keyword evidence="3" id="KW-1185">Reference proteome</keyword>
<feature type="compositionally biased region" description="Acidic residues" evidence="1">
    <location>
        <begin position="176"/>
        <end position="188"/>
    </location>
</feature>
<accession>A0A4S2B013</accession>